<dbReference type="GO" id="GO:0009279">
    <property type="term" value="C:cell outer membrane"/>
    <property type="evidence" value="ECO:0007669"/>
    <property type="project" value="UniProtKB-SubCell"/>
</dbReference>
<evidence type="ECO:0000256" key="1">
    <source>
        <dbReference type="ARBA" id="ARBA00004442"/>
    </source>
</evidence>
<evidence type="ECO:0000256" key="4">
    <source>
        <dbReference type="ARBA" id="ARBA00023136"/>
    </source>
</evidence>
<gene>
    <name evidence="6" type="ORF">MNBD_GAMMA18-436</name>
</gene>
<dbReference type="Gene3D" id="1.20.1600.10">
    <property type="entry name" value="Outer membrane efflux proteins (OEP)"/>
    <property type="match status" value="1"/>
</dbReference>
<keyword evidence="5" id="KW-0998">Cell outer membrane</keyword>
<evidence type="ECO:0000256" key="5">
    <source>
        <dbReference type="ARBA" id="ARBA00023237"/>
    </source>
</evidence>
<evidence type="ECO:0008006" key="7">
    <source>
        <dbReference type="Google" id="ProtNLM"/>
    </source>
</evidence>
<reference evidence="6" key="1">
    <citation type="submission" date="2018-06" db="EMBL/GenBank/DDBJ databases">
        <authorList>
            <person name="Zhirakovskaya E."/>
        </authorList>
    </citation>
    <scope>NUCLEOTIDE SEQUENCE</scope>
</reference>
<proteinExistence type="predicted"/>
<dbReference type="InterPro" id="IPR051906">
    <property type="entry name" value="TolC-like"/>
</dbReference>
<evidence type="ECO:0000256" key="2">
    <source>
        <dbReference type="ARBA" id="ARBA00022452"/>
    </source>
</evidence>
<name>A0A3B0ZPL8_9ZZZZ</name>
<evidence type="ECO:0000313" key="6">
    <source>
        <dbReference type="EMBL" id="VAW88019.1"/>
    </source>
</evidence>
<sequence length="455" mass="50107">MSQRTVIFLCGFVLLLATGTAASESLDFDQVLERALNTDNRIKEREHYVTAARARKDEASGSDDLLISLNSFVGLTTQVDGGLYGEDNVGCSGSGCVSRGDNRDINGITPWFNLQLSLIKPLYTFGKIENYERAAEGNIALKQGDVAIQRGQTMLDVSKAYYGYLAARDTRKLMLDASKRLQSASYLVETWLEEESGDVKQSDLHALKAGQALAQSYFAKASALEKVAMAGLKTLTQWPDADSLTLLERRIRPLPKPVLLLSELQQQALERRPEMGQVEAGLQVRRALVEAKKSEGKPNIYAGIIAGAAYSPGRDQLNNPHIYDPFNYEAVTPVLGLQWAFSYGAQPAREARAQAELDATLSLAAFARQGIPFQVAESYHQVQGHFDMVVSLEQAAREARRWMVSSYADFEAGLEKADKVVTALQAYVLAYGQYLQAVYEYNMYVKKLSVVSGGN</sequence>
<dbReference type="PANTHER" id="PTHR30026">
    <property type="entry name" value="OUTER MEMBRANE PROTEIN TOLC"/>
    <property type="match status" value="1"/>
</dbReference>
<dbReference type="AlphaFoldDB" id="A0A3B0ZPL8"/>
<evidence type="ECO:0000256" key="3">
    <source>
        <dbReference type="ARBA" id="ARBA00022692"/>
    </source>
</evidence>
<organism evidence="6">
    <name type="scientific">hydrothermal vent metagenome</name>
    <dbReference type="NCBI Taxonomy" id="652676"/>
    <lineage>
        <taxon>unclassified sequences</taxon>
        <taxon>metagenomes</taxon>
        <taxon>ecological metagenomes</taxon>
    </lineage>
</organism>
<dbReference type="PANTHER" id="PTHR30026:SF13">
    <property type="entry name" value="MEMBRANE EFFLUX PROTEIN, PUTATIVE-RELATED"/>
    <property type="match status" value="1"/>
</dbReference>
<dbReference type="GO" id="GO:1990281">
    <property type="term" value="C:efflux pump complex"/>
    <property type="evidence" value="ECO:0007669"/>
    <property type="project" value="TreeGrafter"/>
</dbReference>
<dbReference type="GO" id="GO:0015288">
    <property type="term" value="F:porin activity"/>
    <property type="evidence" value="ECO:0007669"/>
    <property type="project" value="TreeGrafter"/>
</dbReference>
<comment type="subcellular location">
    <subcellularLocation>
        <location evidence="1">Cell outer membrane</location>
    </subcellularLocation>
</comment>
<keyword evidence="2" id="KW-1134">Transmembrane beta strand</keyword>
<keyword evidence="3" id="KW-0812">Transmembrane</keyword>
<accession>A0A3B0ZPL8</accession>
<dbReference type="EMBL" id="UOFP01000206">
    <property type="protein sequence ID" value="VAW88019.1"/>
    <property type="molecule type" value="Genomic_DNA"/>
</dbReference>
<dbReference type="GO" id="GO:0015562">
    <property type="term" value="F:efflux transmembrane transporter activity"/>
    <property type="evidence" value="ECO:0007669"/>
    <property type="project" value="InterPro"/>
</dbReference>
<keyword evidence="4" id="KW-0472">Membrane</keyword>
<dbReference type="SUPFAM" id="SSF56954">
    <property type="entry name" value="Outer membrane efflux proteins (OEP)"/>
    <property type="match status" value="1"/>
</dbReference>
<protein>
    <recommendedName>
        <fullName evidence="7">Outer membrane efflux protein</fullName>
    </recommendedName>
</protein>